<dbReference type="AlphaFoldDB" id="A0A834YZN6"/>
<dbReference type="PANTHER" id="PTHR33470:SF29">
    <property type="entry name" value="POLLEN OLE E 1 ALLERGEN AND EXTENSIN FAMILY PROTEIN"/>
    <property type="match status" value="1"/>
</dbReference>
<keyword evidence="4" id="KW-1185">Reference proteome</keyword>
<dbReference type="Proteomes" id="UP000655225">
    <property type="component" value="Unassembled WGS sequence"/>
</dbReference>
<dbReference type="OrthoDB" id="747559at2759"/>
<gene>
    <name evidence="3" type="ORF">HHK36_019261</name>
</gene>
<comment type="caution">
    <text evidence="3">The sequence shown here is derived from an EMBL/GenBank/DDBJ whole genome shotgun (WGS) entry which is preliminary data.</text>
</comment>
<protein>
    <recommendedName>
        <fullName evidence="5">Pollen Ole e 1 allergen and extensin family protein</fullName>
    </recommendedName>
</protein>
<evidence type="ECO:0000313" key="4">
    <source>
        <dbReference type="Proteomes" id="UP000655225"/>
    </source>
</evidence>
<dbReference type="GO" id="GO:0071944">
    <property type="term" value="C:cell periphery"/>
    <property type="evidence" value="ECO:0007669"/>
    <property type="project" value="TreeGrafter"/>
</dbReference>
<sequence>MRKALVLVMAAASLMMGCISVTEAWKNEPKVFHVGGKVMCQDCTKGWNKWVQGSNPIKGCRVSVTCMDERNRVVYYESDETDEQGEFEVMVDKYINGKELKAKRCSVRLVSSPDPVCNILTDFAGGQSGVKLSRPSHMYRDLIKYTLGPFYFTTPLCDEPDTTESPVQGSNY</sequence>
<name>A0A834YZN6_TETSI</name>
<dbReference type="PANTHER" id="PTHR33470">
    <property type="entry name" value="OS01G0164075 PROTEIN"/>
    <property type="match status" value="1"/>
</dbReference>
<dbReference type="Pfam" id="PF01190">
    <property type="entry name" value="Pollen_Ole_e_1"/>
    <property type="match status" value="1"/>
</dbReference>
<dbReference type="EMBL" id="JABCRI010000013">
    <property type="protein sequence ID" value="KAF8395318.1"/>
    <property type="molecule type" value="Genomic_DNA"/>
</dbReference>
<reference evidence="3 4" key="1">
    <citation type="submission" date="2020-04" db="EMBL/GenBank/DDBJ databases">
        <title>Plant Genome Project.</title>
        <authorList>
            <person name="Zhang R.-G."/>
        </authorList>
    </citation>
    <scope>NUCLEOTIDE SEQUENCE [LARGE SCALE GENOMIC DNA]</scope>
    <source>
        <strain evidence="3">YNK0</strain>
        <tissue evidence="3">Leaf</tissue>
    </source>
</reference>
<keyword evidence="1 2" id="KW-0732">Signal</keyword>
<accession>A0A834YZN6</accession>
<dbReference type="PROSITE" id="PS51257">
    <property type="entry name" value="PROKAR_LIPOPROTEIN"/>
    <property type="match status" value="1"/>
</dbReference>
<evidence type="ECO:0000313" key="3">
    <source>
        <dbReference type="EMBL" id="KAF8395318.1"/>
    </source>
</evidence>
<evidence type="ECO:0000256" key="2">
    <source>
        <dbReference type="SAM" id="SignalP"/>
    </source>
</evidence>
<evidence type="ECO:0008006" key="5">
    <source>
        <dbReference type="Google" id="ProtNLM"/>
    </source>
</evidence>
<feature type="signal peptide" evidence="2">
    <location>
        <begin position="1"/>
        <end position="24"/>
    </location>
</feature>
<dbReference type="OMA" id="SVTCMDE"/>
<proteinExistence type="predicted"/>
<organism evidence="3 4">
    <name type="scientific">Tetracentron sinense</name>
    <name type="common">Spur-leaf</name>
    <dbReference type="NCBI Taxonomy" id="13715"/>
    <lineage>
        <taxon>Eukaryota</taxon>
        <taxon>Viridiplantae</taxon>
        <taxon>Streptophyta</taxon>
        <taxon>Embryophyta</taxon>
        <taxon>Tracheophyta</taxon>
        <taxon>Spermatophyta</taxon>
        <taxon>Magnoliopsida</taxon>
        <taxon>Trochodendrales</taxon>
        <taxon>Trochodendraceae</taxon>
        <taxon>Tetracentron</taxon>
    </lineage>
</organism>
<feature type="chain" id="PRO_5032326674" description="Pollen Ole e 1 allergen and extensin family protein" evidence="2">
    <location>
        <begin position="25"/>
        <end position="172"/>
    </location>
</feature>
<evidence type="ECO:0000256" key="1">
    <source>
        <dbReference type="ARBA" id="ARBA00022729"/>
    </source>
</evidence>